<dbReference type="GO" id="GO:0046872">
    <property type="term" value="F:metal ion binding"/>
    <property type="evidence" value="ECO:0007669"/>
    <property type="project" value="UniProtKB-KW"/>
</dbReference>
<evidence type="ECO:0000256" key="5">
    <source>
        <dbReference type="ARBA" id="ARBA00023014"/>
    </source>
</evidence>
<dbReference type="PANTHER" id="PTHR42961:SF2">
    <property type="entry name" value="IRON-SULFUR PROTEIN NUBPL"/>
    <property type="match status" value="1"/>
</dbReference>
<dbReference type="FunFam" id="3.40.50.300:FF:001119">
    <property type="entry name" value="Iron-sulfur cluster carrier protein"/>
    <property type="match status" value="1"/>
</dbReference>
<dbReference type="InterPro" id="IPR000808">
    <property type="entry name" value="Mrp-like_CS"/>
</dbReference>
<comment type="subunit">
    <text evidence="6">Homodimer.</text>
</comment>
<keyword evidence="8" id="KW-1185">Reference proteome</keyword>
<reference evidence="7 8" key="1">
    <citation type="journal article" date="2016" name="Int. J. Syst. Evol. Microbiol.">
        <title>Paraphotobacterium marinum gen. nov., sp. nov., a member of the family Vibrionaceae, isolated from surface seawater.</title>
        <authorList>
            <person name="Huang Z."/>
            <person name="Dong C."/>
            <person name="Shao Z."/>
        </authorList>
    </citation>
    <scope>NUCLEOTIDE SEQUENCE [LARGE SCALE GENOMIC DNA]</scope>
    <source>
        <strain evidence="7 8">NSCS20N07D</strain>
    </source>
</reference>
<dbReference type="KEGG" id="pmai:CF386_00515"/>
<dbReference type="InterPro" id="IPR027417">
    <property type="entry name" value="P-loop_NTPase"/>
</dbReference>
<comment type="similarity">
    <text evidence="6">Belongs to the Mrp/NBP35 ATP-binding proteins family.</text>
</comment>
<sequence>MKKNTNSEDYSPINLKSFIEQFKHPFLIKGWTENCKVTVSDDVLIIVFPFLVKSIKEQLEEWLLQNLASYTAKNFKEIKIVSDIAVMKPGNDIAKIKNIKNIIAVSSAKGGVGKSTTSINLAVALNKLGANVGVLDADIYGPSIPILIGERNTEIMSVDSQTMLPVHKYDIFFNSIGFIIPEEKAAVWRGPMASKALKQILNDTDWPQLDYLIVDMPPGTGDIQITMAQNIPLTSSVIVTTPQDLSLADAQKGLSMFKSVNVETLGLIENMSFYICPKCGNKDYLFGEDSTEMFAKNGKVPILGKLPLTKKIMESSSRGKPIVWDDPQLNESMQYLDIAEKISASMFWKGVPLEKEISVKTIL</sequence>
<evidence type="ECO:0000256" key="4">
    <source>
        <dbReference type="ARBA" id="ARBA00023004"/>
    </source>
</evidence>
<keyword evidence="3 6" id="KW-0067">ATP-binding</keyword>
<dbReference type="GO" id="GO:0016226">
    <property type="term" value="P:iron-sulfur cluster assembly"/>
    <property type="evidence" value="ECO:0007669"/>
    <property type="project" value="InterPro"/>
</dbReference>
<evidence type="ECO:0000313" key="8">
    <source>
        <dbReference type="Proteomes" id="UP000242175"/>
    </source>
</evidence>
<dbReference type="EMBL" id="CP022355">
    <property type="protein sequence ID" value="ASK77677.1"/>
    <property type="molecule type" value="Genomic_DNA"/>
</dbReference>
<dbReference type="NCBIfam" id="NF008669">
    <property type="entry name" value="PRK11670.1"/>
    <property type="match status" value="1"/>
</dbReference>
<accession>A0A220VB96</accession>
<dbReference type="SUPFAM" id="SSF52540">
    <property type="entry name" value="P-loop containing nucleoside triphosphate hydrolases"/>
    <property type="match status" value="1"/>
</dbReference>
<dbReference type="GO" id="GO:0016887">
    <property type="term" value="F:ATP hydrolysis activity"/>
    <property type="evidence" value="ECO:0007669"/>
    <property type="project" value="UniProtKB-UniRule"/>
</dbReference>
<dbReference type="HAMAP" id="MF_02040">
    <property type="entry name" value="Mrp_NBP35"/>
    <property type="match status" value="1"/>
</dbReference>
<keyword evidence="1 6" id="KW-0479">Metal-binding</keyword>
<evidence type="ECO:0000256" key="6">
    <source>
        <dbReference type="HAMAP-Rule" id="MF_02040"/>
    </source>
</evidence>
<keyword evidence="4 6" id="KW-0408">Iron</keyword>
<dbReference type="RefSeq" id="WP_089072587.1">
    <property type="nucleotide sequence ID" value="NZ_CBCSAM010000001.1"/>
</dbReference>
<dbReference type="Gene3D" id="3.40.50.300">
    <property type="entry name" value="P-loop containing nucleotide triphosphate hydrolases"/>
    <property type="match status" value="1"/>
</dbReference>
<dbReference type="PROSITE" id="PS01215">
    <property type="entry name" value="MRP"/>
    <property type="match status" value="1"/>
</dbReference>
<evidence type="ECO:0000256" key="2">
    <source>
        <dbReference type="ARBA" id="ARBA00022741"/>
    </source>
</evidence>
<organism evidence="7 8">
    <name type="scientific">Paraphotobacterium marinum</name>
    <dbReference type="NCBI Taxonomy" id="1755811"/>
    <lineage>
        <taxon>Bacteria</taxon>
        <taxon>Pseudomonadati</taxon>
        <taxon>Pseudomonadota</taxon>
        <taxon>Gammaproteobacteria</taxon>
        <taxon>Vibrionales</taxon>
        <taxon>Vibrionaceae</taxon>
        <taxon>Paraphotobacterium</taxon>
    </lineage>
</organism>
<comment type="function">
    <text evidence="6">Binds and transfers iron-sulfur (Fe-S) clusters to target apoproteins. Can hydrolyze ATP.</text>
</comment>
<evidence type="ECO:0000256" key="3">
    <source>
        <dbReference type="ARBA" id="ARBA00022840"/>
    </source>
</evidence>
<dbReference type="InterPro" id="IPR033756">
    <property type="entry name" value="YlxH/NBP35"/>
</dbReference>
<dbReference type="AlphaFoldDB" id="A0A220VB96"/>
<feature type="binding site" evidence="6">
    <location>
        <begin position="108"/>
        <end position="115"/>
    </location>
    <ligand>
        <name>ATP</name>
        <dbReference type="ChEBI" id="CHEBI:30616"/>
    </ligand>
</feature>
<gene>
    <name evidence="7" type="ORF">CF386_00515</name>
</gene>
<dbReference type="InterPro" id="IPR044304">
    <property type="entry name" value="NUBPL-like"/>
</dbReference>
<name>A0A220VB96_9GAMM</name>
<keyword evidence="2 6" id="KW-0547">Nucleotide-binding</keyword>
<proteinExistence type="inferred from homology"/>
<protein>
    <recommendedName>
        <fullName evidence="6">Iron-sulfur cluster carrier protein</fullName>
    </recommendedName>
</protein>
<keyword evidence="5 6" id="KW-0411">Iron-sulfur</keyword>
<dbReference type="InterPro" id="IPR019591">
    <property type="entry name" value="Mrp/NBP35_ATP-bd"/>
</dbReference>
<dbReference type="GO" id="GO:0051539">
    <property type="term" value="F:4 iron, 4 sulfur cluster binding"/>
    <property type="evidence" value="ECO:0007669"/>
    <property type="project" value="TreeGrafter"/>
</dbReference>
<dbReference type="GO" id="GO:0140663">
    <property type="term" value="F:ATP-dependent FeS chaperone activity"/>
    <property type="evidence" value="ECO:0007669"/>
    <property type="project" value="InterPro"/>
</dbReference>
<dbReference type="PANTHER" id="PTHR42961">
    <property type="entry name" value="IRON-SULFUR PROTEIN NUBPL"/>
    <property type="match status" value="1"/>
</dbReference>
<dbReference type="CDD" id="cd02037">
    <property type="entry name" value="Mrp_NBP35"/>
    <property type="match status" value="1"/>
</dbReference>
<dbReference type="GO" id="GO:0005524">
    <property type="term" value="F:ATP binding"/>
    <property type="evidence" value="ECO:0007669"/>
    <property type="project" value="UniProtKB-UniRule"/>
</dbReference>
<evidence type="ECO:0000256" key="1">
    <source>
        <dbReference type="ARBA" id="ARBA00022723"/>
    </source>
</evidence>
<evidence type="ECO:0000313" key="7">
    <source>
        <dbReference type="EMBL" id="ASK77677.1"/>
    </source>
</evidence>
<keyword evidence="6" id="KW-0378">Hydrolase</keyword>
<dbReference type="Proteomes" id="UP000242175">
    <property type="component" value="Chromosome large"/>
</dbReference>
<dbReference type="Pfam" id="PF10609">
    <property type="entry name" value="ParA"/>
    <property type="match status" value="1"/>
</dbReference>
<dbReference type="OrthoDB" id="9809679at2"/>